<feature type="region of interest" description="Disordered" evidence="1">
    <location>
        <begin position="112"/>
        <end position="144"/>
    </location>
</feature>
<feature type="compositionally biased region" description="Basic and acidic residues" evidence="1">
    <location>
        <begin position="259"/>
        <end position="275"/>
    </location>
</feature>
<dbReference type="OrthoDB" id="10264149at2759"/>
<evidence type="ECO:0000256" key="1">
    <source>
        <dbReference type="SAM" id="MobiDB-lite"/>
    </source>
</evidence>
<keyword evidence="3" id="KW-1185">Reference proteome</keyword>
<feature type="region of interest" description="Disordered" evidence="1">
    <location>
        <begin position="174"/>
        <end position="279"/>
    </location>
</feature>
<evidence type="ECO:0000313" key="2">
    <source>
        <dbReference type="EMBL" id="GBN96031.1"/>
    </source>
</evidence>
<organism evidence="2 3">
    <name type="scientific">Araneus ventricosus</name>
    <name type="common">Orbweaver spider</name>
    <name type="synonym">Epeira ventricosa</name>
    <dbReference type="NCBI Taxonomy" id="182803"/>
    <lineage>
        <taxon>Eukaryota</taxon>
        <taxon>Metazoa</taxon>
        <taxon>Ecdysozoa</taxon>
        <taxon>Arthropoda</taxon>
        <taxon>Chelicerata</taxon>
        <taxon>Arachnida</taxon>
        <taxon>Araneae</taxon>
        <taxon>Araneomorphae</taxon>
        <taxon>Entelegynae</taxon>
        <taxon>Araneoidea</taxon>
        <taxon>Araneidae</taxon>
        <taxon>Araneus</taxon>
    </lineage>
</organism>
<dbReference type="Proteomes" id="UP000499080">
    <property type="component" value="Unassembled WGS sequence"/>
</dbReference>
<protein>
    <submittedName>
        <fullName evidence="2">Uncharacterized protein</fullName>
    </submittedName>
</protein>
<name>A0A4Y2T743_ARAVE</name>
<sequence>MVTETGGSVALPTNCYQSSFSANCFLCSAANDLFDTSHLGRVTDSLLLAKVWNSDRIPSRTYTENFQPHPVIGSPVSTFTSGKEEDQLSKRLRLSLDVGVHGHAGPTYAKLKQQNSTSHHRNHSLDFRLGGGGQHHTHHRNRSLDSVLQQIPESASSHYHQPLRCQITKLHDASSDSVSLDTPPSSASPSCVNPVRDNTDRTSLASDDSGIFNSDDGERQQRLVPDSVVPSSSISQHSSSSLEMPRNSDLAEDASVRSARGEGLADLRESQESKSEVVMFPKPPPKESLLLRLFESTLFDMSIAITYLFNSKEPGVQTYLGAVSFIVRSKAGYGFPMRRVLEHSPVPWPSAYPSPLALRQKACFSRWGFSAMNVGRYRFFAACLYFLHSLFLPAGVSVARPVAF</sequence>
<accession>A0A4Y2T743</accession>
<dbReference type="EMBL" id="BGPR01026371">
    <property type="protein sequence ID" value="GBN96031.1"/>
    <property type="molecule type" value="Genomic_DNA"/>
</dbReference>
<feature type="compositionally biased region" description="Polar residues" evidence="1">
    <location>
        <begin position="175"/>
        <end position="191"/>
    </location>
</feature>
<evidence type="ECO:0000313" key="3">
    <source>
        <dbReference type="Proteomes" id="UP000499080"/>
    </source>
</evidence>
<feature type="compositionally biased region" description="Low complexity" evidence="1">
    <location>
        <begin position="227"/>
        <end position="241"/>
    </location>
</feature>
<dbReference type="AlphaFoldDB" id="A0A4Y2T743"/>
<gene>
    <name evidence="2" type="ORF">AVEN_186372_1</name>
</gene>
<comment type="caution">
    <text evidence="2">The sequence shown here is derived from an EMBL/GenBank/DDBJ whole genome shotgun (WGS) entry which is preliminary data.</text>
</comment>
<reference evidence="2 3" key="1">
    <citation type="journal article" date="2019" name="Sci. Rep.">
        <title>Orb-weaving spider Araneus ventricosus genome elucidates the spidroin gene catalogue.</title>
        <authorList>
            <person name="Kono N."/>
            <person name="Nakamura H."/>
            <person name="Ohtoshi R."/>
            <person name="Moran D.A.P."/>
            <person name="Shinohara A."/>
            <person name="Yoshida Y."/>
            <person name="Fujiwara M."/>
            <person name="Mori M."/>
            <person name="Tomita M."/>
            <person name="Arakawa K."/>
        </authorList>
    </citation>
    <scope>NUCLEOTIDE SEQUENCE [LARGE SCALE GENOMIC DNA]</scope>
</reference>
<proteinExistence type="predicted"/>